<dbReference type="OrthoDB" id="9803892at2"/>
<dbReference type="Gene3D" id="3.90.25.10">
    <property type="entry name" value="UDP-galactose 4-epimerase, domain 1"/>
    <property type="match status" value="1"/>
</dbReference>
<dbReference type="UniPathway" id="UPA00124"/>
<comment type="pathway">
    <text evidence="1 6">Carbohydrate biosynthesis; dTDP-L-rhamnose biosynthesis.</text>
</comment>
<evidence type="ECO:0000313" key="9">
    <source>
        <dbReference type="Proteomes" id="UP000275232"/>
    </source>
</evidence>
<comment type="cofactor">
    <cofactor evidence="6">
        <name>Mg(2+)</name>
        <dbReference type="ChEBI" id="CHEBI:18420"/>
    </cofactor>
    <text evidence="6">Binds 1 Mg(2+) ion per monomer.</text>
</comment>
<organism evidence="8 9">
    <name type="scientific">Aurantiacibacter spongiae</name>
    <dbReference type="NCBI Taxonomy" id="2488860"/>
    <lineage>
        <taxon>Bacteria</taxon>
        <taxon>Pseudomonadati</taxon>
        <taxon>Pseudomonadota</taxon>
        <taxon>Alphaproteobacteria</taxon>
        <taxon>Sphingomonadales</taxon>
        <taxon>Erythrobacteraceae</taxon>
        <taxon>Aurantiacibacter</taxon>
    </lineage>
</organism>
<dbReference type="EC" id="1.1.1.133" evidence="3 6"/>
<dbReference type="CDD" id="cd05254">
    <property type="entry name" value="dTDP_HR_like_SDR_e"/>
    <property type="match status" value="1"/>
</dbReference>
<dbReference type="NCBIfam" id="TIGR01214">
    <property type="entry name" value="rmlD"/>
    <property type="match status" value="1"/>
</dbReference>
<feature type="domain" description="RmlD-like substrate binding" evidence="7">
    <location>
        <begin position="1"/>
        <end position="281"/>
    </location>
</feature>
<comment type="catalytic activity">
    <reaction evidence="5 6">
        <text>dTDP-beta-L-rhamnose + NADP(+) = dTDP-4-dehydro-beta-L-rhamnose + NADPH + H(+)</text>
        <dbReference type="Rhea" id="RHEA:21796"/>
        <dbReference type="ChEBI" id="CHEBI:15378"/>
        <dbReference type="ChEBI" id="CHEBI:57510"/>
        <dbReference type="ChEBI" id="CHEBI:57783"/>
        <dbReference type="ChEBI" id="CHEBI:58349"/>
        <dbReference type="ChEBI" id="CHEBI:62830"/>
        <dbReference type="EC" id="1.1.1.133"/>
    </reaction>
</comment>
<dbReference type="GO" id="GO:0019305">
    <property type="term" value="P:dTDP-rhamnose biosynthetic process"/>
    <property type="evidence" value="ECO:0007669"/>
    <property type="project" value="UniProtKB-UniPathway"/>
</dbReference>
<dbReference type="GO" id="GO:0005829">
    <property type="term" value="C:cytosol"/>
    <property type="evidence" value="ECO:0007669"/>
    <property type="project" value="TreeGrafter"/>
</dbReference>
<protein>
    <recommendedName>
        <fullName evidence="4 6">dTDP-4-dehydrorhamnose reductase</fullName>
        <ecNumber evidence="3 6">1.1.1.133</ecNumber>
    </recommendedName>
</protein>
<evidence type="ECO:0000256" key="6">
    <source>
        <dbReference type="RuleBase" id="RU364082"/>
    </source>
</evidence>
<name>A0A3N5CTA4_9SPHN</name>
<comment type="caution">
    <text evidence="8">The sequence shown here is derived from an EMBL/GenBank/DDBJ whole genome shotgun (WGS) entry which is preliminary data.</text>
</comment>
<dbReference type="GO" id="GO:0008831">
    <property type="term" value="F:dTDP-4-dehydrorhamnose reductase activity"/>
    <property type="evidence" value="ECO:0007669"/>
    <property type="project" value="UniProtKB-EC"/>
</dbReference>
<evidence type="ECO:0000256" key="2">
    <source>
        <dbReference type="ARBA" id="ARBA00010944"/>
    </source>
</evidence>
<dbReference type="InterPro" id="IPR029903">
    <property type="entry name" value="RmlD-like-bd"/>
</dbReference>
<evidence type="ECO:0000256" key="5">
    <source>
        <dbReference type="ARBA" id="ARBA00048200"/>
    </source>
</evidence>
<gene>
    <name evidence="8" type="primary">rfbD</name>
    <name evidence="8" type="ORF">EG799_07785</name>
</gene>
<dbReference type="PANTHER" id="PTHR10491">
    <property type="entry name" value="DTDP-4-DEHYDRORHAMNOSE REDUCTASE"/>
    <property type="match status" value="1"/>
</dbReference>
<accession>A0A3N5CTA4</accession>
<comment type="function">
    <text evidence="6">Catalyzes the reduction of dTDP-6-deoxy-L-lyxo-4-hexulose to yield dTDP-L-rhamnose.</text>
</comment>
<evidence type="ECO:0000256" key="4">
    <source>
        <dbReference type="ARBA" id="ARBA00017099"/>
    </source>
</evidence>
<keyword evidence="9" id="KW-1185">Reference proteome</keyword>
<evidence type="ECO:0000256" key="3">
    <source>
        <dbReference type="ARBA" id="ARBA00012929"/>
    </source>
</evidence>
<dbReference type="PANTHER" id="PTHR10491:SF4">
    <property type="entry name" value="METHIONINE ADENOSYLTRANSFERASE 2 SUBUNIT BETA"/>
    <property type="match status" value="1"/>
</dbReference>
<dbReference type="Proteomes" id="UP000275232">
    <property type="component" value="Unassembled WGS sequence"/>
</dbReference>
<dbReference type="Gene3D" id="3.40.50.720">
    <property type="entry name" value="NAD(P)-binding Rossmann-like Domain"/>
    <property type="match status" value="1"/>
</dbReference>
<dbReference type="AlphaFoldDB" id="A0A3N5CTA4"/>
<evidence type="ECO:0000259" key="7">
    <source>
        <dbReference type="Pfam" id="PF04321"/>
    </source>
</evidence>
<evidence type="ECO:0000313" key="8">
    <source>
        <dbReference type="EMBL" id="RPF71526.1"/>
    </source>
</evidence>
<sequence>MKALITGATGQVGRALLALAPEGAQVTALGRCQLDLTDSAAIEETIAVLQPDIVLNAAAYTSVDRAESEEAMAQAINADAVGMIVAALDRHGGRLAHISTDFVFDGARASAWRPADKRNPLSVYGRSKAAGEDYLREQDLLLRTSWVHAAGGVNFVRTMLRLMRERDRLTVVNDQIGAPTWASALADVLWRSVQRGVSGTYHYSDAGIASWYDFAVAIGEEAQLLGLLEKNVTILPVGSQDYPVPATRPAFSVLDSRSTHEVLSLTPVHWRSNLRRMLAEEKAHG</sequence>
<reference evidence="8 9" key="1">
    <citation type="submission" date="2018-11" db="EMBL/GenBank/DDBJ databases">
        <title>Erythrobacter spongiae sp. nov., isolated from a marine sponge.</title>
        <authorList>
            <person name="Zhuang L."/>
            <person name="Luo L."/>
        </authorList>
    </citation>
    <scope>NUCLEOTIDE SEQUENCE [LARGE SCALE GENOMIC DNA]</scope>
    <source>
        <strain evidence="8 9">HN-E23</strain>
    </source>
</reference>
<dbReference type="InterPro" id="IPR005913">
    <property type="entry name" value="dTDP_dehydrorham_reduct"/>
</dbReference>
<dbReference type="EMBL" id="RPFZ01000001">
    <property type="protein sequence ID" value="RPF71526.1"/>
    <property type="molecule type" value="Genomic_DNA"/>
</dbReference>
<comment type="similarity">
    <text evidence="2 6">Belongs to the dTDP-4-dehydrorhamnose reductase family.</text>
</comment>
<dbReference type="RefSeq" id="WP_123880068.1">
    <property type="nucleotide sequence ID" value="NZ_RPFZ01000001.1"/>
</dbReference>
<keyword evidence="6" id="KW-0521">NADP</keyword>
<keyword evidence="6 8" id="KW-0560">Oxidoreductase</keyword>
<proteinExistence type="inferred from homology"/>
<evidence type="ECO:0000256" key="1">
    <source>
        <dbReference type="ARBA" id="ARBA00004781"/>
    </source>
</evidence>
<dbReference type="Pfam" id="PF04321">
    <property type="entry name" value="RmlD_sub_bind"/>
    <property type="match status" value="1"/>
</dbReference>
<dbReference type="SUPFAM" id="SSF51735">
    <property type="entry name" value="NAD(P)-binding Rossmann-fold domains"/>
    <property type="match status" value="1"/>
</dbReference>
<dbReference type="InterPro" id="IPR036291">
    <property type="entry name" value="NAD(P)-bd_dom_sf"/>
</dbReference>